<dbReference type="RefSeq" id="WP_054535267.1">
    <property type="nucleotide sequence ID" value="NZ_LGKP01000022.1"/>
</dbReference>
<gene>
    <name evidence="3" type="ORF">SE18_15000</name>
</gene>
<dbReference type="EMBL" id="LGKP01000022">
    <property type="protein sequence ID" value="KPL86160.1"/>
    <property type="molecule type" value="Genomic_DNA"/>
</dbReference>
<feature type="coiled-coil region" evidence="1">
    <location>
        <begin position="66"/>
        <end position="93"/>
    </location>
</feature>
<feature type="domain" description="Phage head morphogenesis" evidence="2">
    <location>
        <begin position="154"/>
        <end position="256"/>
    </location>
</feature>
<keyword evidence="1" id="KW-0175">Coiled coil</keyword>
<sequence length="331" mass="36098">MIDAVAIANQFRAELLAMNASAMNDLTKRWRTVEAALKAEIEALAFQMSQAKADGQTVSESQLYANDRYQALLIQLQRELAKYNADAAALIQAQQLSFASMGAEQATAWLRYSGAIQGSFNQLGSGAFENIVALARAGNPLDVLLNNAYPATAQAITDELLKGLALGKNPRTTARNMVNEGLTTSLNHALLVTRDQSVRASRLATLQQYQTSGLVVAYKRVAARQRRTCLACLALDGTVYPTNVMMPLHPQCRCAVLPILRNREPLAMPTGKQWFLEQSADTQRKMLGPGRYGLWERGAFQFEDLATVHSGGVWGANAQVTTVAALQRIGR</sequence>
<evidence type="ECO:0000256" key="1">
    <source>
        <dbReference type="SAM" id="Coils"/>
    </source>
</evidence>
<evidence type="ECO:0000313" key="3">
    <source>
        <dbReference type="EMBL" id="KPL86160.1"/>
    </source>
</evidence>
<keyword evidence="4" id="KW-1185">Reference proteome</keyword>
<dbReference type="NCBIfam" id="TIGR01641">
    <property type="entry name" value="phageSPP1_gp7"/>
    <property type="match status" value="1"/>
</dbReference>
<accession>A0A0P6Y2R5</accession>
<name>A0A0P6Y2R5_9CHLR</name>
<organism evidence="3 4">
    <name type="scientific">Herpetosiphon geysericola</name>
    <dbReference type="NCBI Taxonomy" id="70996"/>
    <lineage>
        <taxon>Bacteria</taxon>
        <taxon>Bacillati</taxon>
        <taxon>Chloroflexota</taxon>
        <taxon>Chloroflexia</taxon>
        <taxon>Herpetosiphonales</taxon>
        <taxon>Herpetosiphonaceae</taxon>
        <taxon>Herpetosiphon</taxon>
    </lineage>
</organism>
<dbReference type="Pfam" id="PF04233">
    <property type="entry name" value="Phage_Mu_F"/>
    <property type="match status" value="1"/>
</dbReference>
<evidence type="ECO:0000313" key="4">
    <source>
        <dbReference type="Proteomes" id="UP000050277"/>
    </source>
</evidence>
<dbReference type="InterPro" id="IPR006528">
    <property type="entry name" value="Phage_head_morphogenesis_dom"/>
</dbReference>
<reference evidence="3 4" key="1">
    <citation type="submission" date="2015-07" db="EMBL/GenBank/DDBJ databases">
        <title>Whole genome sequence of Herpetosiphon geysericola DSM 7119.</title>
        <authorList>
            <person name="Hemp J."/>
            <person name="Ward L.M."/>
            <person name="Pace L.A."/>
            <person name="Fischer W.W."/>
        </authorList>
    </citation>
    <scope>NUCLEOTIDE SEQUENCE [LARGE SCALE GENOMIC DNA]</scope>
    <source>
        <strain evidence="3 4">DSM 7119</strain>
    </source>
</reference>
<dbReference type="AlphaFoldDB" id="A0A0P6Y2R5"/>
<dbReference type="OrthoDB" id="976362at2"/>
<protein>
    <recommendedName>
        <fullName evidence="2">Phage head morphogenesis domain-containing protein</fullName>
    </recommendedName>
</protein>
<comment type="caution">
    <text evidence="3">The sequence shown here is derived from an EMBL/GenBank/DDBJ whole genome shotgun (WGS) entry which is preliminary data.</text>
</comment>
<dbReference type="Proteomes" id="UP000050277">
    <property type="component" value="Unassembled WGS sequence"/>
</dbReference>
<evidence type="ECO:0000259" key="2">
    <source>
        <dbReference type="Pfam" id="PF04233"/>
    </source>
</evidence>
<proteinExistence type="predicted"/>
<dbReference type="STRING" id="70996.SE18_15000"/>